<keyword evidence="2" id="KW-1185">Reference proteome</keyword>
<accession>A0ACB9K5M2</accession>
<protein>
    <submittedName>
        <fullName evidence="1">Uncharacterized protein</fullName>
    </submittedName>
</protein>
<reference evidence="2" key="1">
    <citation type="journal article" date="2022" name="Mol. Ecol. Resour.">
        <title>The genomes of chicory, endive, great burdock and yacon provide insights into Asteraceae palaeo-polyploidization history and plant inulin production.</title>
        <authorList>
            <person name="Fan W."/>
            <person name="Wang S."/>
            <person name="Wang H."/>
            <person name="Wang A."/>
            <person name="Jiang F."/>
            <person name="Liu H."/>
            <person name="Zhao H."/>
            <person name="Xu D."/>
            <person name="Zhang Y."/>
        </authorList>
    </citation>
    <scope>NUCLEOTIDE SEQUENCE [LARGE SCALE GENOMIC DNA]</scope>
    <source>
        <strain evidence="2">cv. Yunnan</strain>
    </source>
</reference>
<evidence type="ECO:0000313" key="1">
    <source>
        <dbReference type="EMBL" id="KAI3827595.1"/>
    </source>
</evidence>
<comment type="caution">
    <text evidence="1">The sequence shown here is derived from an EMBL/GenBank/DDBJ whole genome shotgun (WGS) entry which is preliminary data.</text>
</comment>
<sequence length="1033" mass="117799">MNDPDSKDSMACLLSKASDSESLLWHRRLGHVHFKNLNSLVKQDLVRGLSSKDFNFSEKCMAYAKGKQHKKTHKSKVVNSIFVPLQLLHMDLFGPISVKSISKNSYYLVVTDDFSRYSWVNFLATKDETAEVLNSLILKIEKICKRLVISIRSDNGTEFKSHVLNEFCERKGISQQFSAAKTPQQNGVAKRKNRTLIKAARTMLIDSKLPVIFWAEAVNTANYVLNRALVVKAHNRTAYELFHGRMPRIEFFRAFGCSCTLLNTSENLAKFGAVGDECYFIGYSSSQKAYRVYNKRTKIMQKSYYVDWQETNTTNTGTGPDWFYDVDIVFNNFIPPAPLTPELLPSPEPSFIPSIQADDEFMPFSTRITAIVVDPLSVSVNRHSGVTATEDSNVNQNLTNDPSVDSDGPIIRDESLTNLHAQVEVADGPSFKTLSNYPLENVIGPITEGVRFSQEEGIDYEEVFAPVARLEAIRIFLAYVCFKNFKVYQMDVKSAFLYGKVKEEVYVCQPLGFEDPDYPSRVYKLDKALYGLHQAPRAWYIYVYGIIFGSTNEKLCRDFEDVMKAKFEMSKMGELMFFLGLEVKQSHDGTLIHQANCYSQILWIQYQIMDYGINLKQTLMFIDNEACVKIMKNPIYHSKTKHIDVRVHAIRVAYEKKYIQVLPVNTNDQKADIFTKAFDKSKFLDLVKKFGLLKSAHNLSPVTKGLRVLIILYTYSKEKSSYANNGDGLIRSAIGITLASLGHPPPMQLEGTSRTHQSPTKNQAIPPPSKSKQSISATKKLAVVLRKDAPPPPKKPTELDNLKSEIQALRKSHEKQRKEILGMKIHWNKQIRWNKVHRKNMRCVAKAMVMNKKGEENILNELNHARARDNKEPLTFHNVFEVESFDEDDYSDEEDEGEKIKVQILKRYPTEQQDDIFKVQESKVIAPTSLVRSSDSKEQEPFSFTSMDQSEVRPDDSEERVTITLQSLVDFSERLEAKQSNESEERGSKEEFVGILNMEAQEGCMEQSGVPVTSEITSYEEPDLRTNIEEKNM</sequence>
<proteinExistence type="predicted"/>
<dbReference type="EMBL" id="CM042018">
    <property type="protein sequence ID" value="KAI3827595.1"/>
    <property type="molecule type" value="Genomic_DNA"/>
</dbReference>
<reference evidence="1 2" key="2">
    <citation type="journal article" date="2022" name="Mol. Ecol. Resour.">
        <title>The genomes of chicory, endive, great burdock and yacon provide insights into Asteraceae paleo-polyploidization history and plant inulin production.</title>
        <authorList>
            <person name="Fan W."/>
            <person name="Wang S."/>
            <person name="Wang H."/>
            <person name="Wang A."/>
            <person name="Jiang F."/>
            <person name="Liu H."/>
            <person name="Zhao H."/>
            <person name="Xu D."/>
            <person name="Zhang Y."/>
        </authorList>
    </citation>
    <scope>NUCLEOTIDE SEQUENCE [LARGE SCALE GENOMIC DNA]</scope>
    <source>
        <strain evidence="2">cv. Yunnan</strain>
        <tissue evidence="1">Leaves</tissue>
    </source>
</reference>
<organism evidence="1 2">
    <name type="scientific">Smallanthus sonchifolius</name>
    <dbReference type="NCBI Taxonomy" id="185202"/>
    <lineage>
        <taxon>Eukaryota</taxon>
        <taxon>Viridiplantae</taxon>
        <taxon>Streptophyta</taxon>
        <taxon>Embryophyta</taxon>
        <taxon>Tracheophyta</taxon>
        <taxon>Spermatophyta</taxon>
        <taxon>Magnoliopsida</taxon>
        <taxon>eudicotyledons</taxon>
        <taxon>Gunneridae</taxon>
        <taxon>Pentapetalae</taxon>
        <taxon>asterids</taxon>
        <taxon>campanulids</taxon>
        <taxon>Asterales</taxon>
        <taxon>Asteraceae</taxon>
        <taxon>Asteroideae</taxon>
        <taxon>Heliantheae alliance</taxon>
        <taxon>Millerieae</taxon>
        <taxon>Smallanthus</taxon>
    </lineage>
</organism>
<evidence type="ECO:0000313" key="2">
    <source>
        <dbReference type="Proteomes" id="UP001056120"/>
    </source>
</evidence>
<name>A0ACB9K5M2_9ASTR</name>
<gene>
    <name evidence="1" type="ORF">L1987_01673</name>
</gene>
<dbReference type="Proteomes" id="UP001056120">
    <property type="component" value="Linkage Group LG01"/>
</dbReference>